<evidence type="ECO:0000259" key="3">
    <source>
        <dbReference type="Pfam" id="PF23271"/>
    </source>
</evidence>
<dbReference type="Pfam" id="PF23271">
    <property type="entry name" value="HEAT_GCN1"/>
    <property type="match status" value="1"/>
</dbReference>
<gene>
    <name evidence="4" type="ORF">A4X06_0g9763</name>
</gene>
<evidence type="ECO:0000256" key="1">
    <source>
        <dbReference type="ARBA" id="ARBA00022737"/>
    </source>
</evidence>
<reference evidence="4" key="2">
    <citation type="journal article" date="2019" name="IMA Fungus">
        <title>Genome sequencing and comparison of five Tilletia species to identify candidate genes for the detection of regulated species infecting wheat.</title>
        <authorList>
            <person name="Nguyen H.D.T."/>
            <person name="Sultana T."/>
            <person name="Kesanakurti P."/>
            <person name="Hambleton S."/>
        </authorList>
    </citation>
    <scope>NUCLEOTIDE SEQUENCE</scope>
    <source>
        <strain evidence="4">DAOMC 236426</strain>
    </source>
</reference>
<dbReference type="Gene3D" id="1.25.10.10">
    <property type="entry name" value="Leucine-rich Repeat Variant"/>
    <property type="match status" value="1"/>
</dbReference>
<dbReference type="GO" id="GO:0005829">
    <property type="term" value="C:cytosol"/>
    <property type="evidence" value="ECO:0007669"/>
    <property type="project" value="TreeGrafter"/>
</dbReference>
<feature type="signal peptide" evidence="2">
    <location>
        <begin position="1"/>
        <end position="23"/>
    </location>
</feature>
<organism evidence="4 5">
    <name type="scientific">Tilletia controversa</name>
    <name type="common">dwarf bunt fungus</name>
    <dbReference type="NCBI Taxonomy" id="13291"/>
    <lineage>
        <taxon>Eukaryota</taxon>
        <taxon>Fungi</taxon>
        <taxon>Dikarya</taxon>
        <taxon>Basidiomycota</taxon>
        <taxon>Ustilaginomycotina</taxon>
        <taxon>Exobasidiomycetes</taxon>
        <taxon>Tilletiales</taxon>
        <taxon>Tilletiaceae</taxon>
        <taxon>Tilletia</taxon>
    </lineage>
</organism>
<evidence type="ECO:0000256" key="2">
    <source>
        <dbReference type="SAM" id="SignalP"/>
    </source>
</evidence>
<feature type="domain" description="Stalled ribosome sensor GCN1-like HEAT repeats region" evidence="3">
    <location>
        <begin position="162"/>
        <end position="195"/>
    </location>
</feature>
<dbReference type="AlphaFoldDB" id="A0A8X7MI29"/>
<evidence type="ECO:0000313" key="4">
    <source>
        <dbReference type="EMBL" id="KAE8235776.1"/>
    </source>
</evidence>
<feature type="chain" id="PRO_5036491579" description="Stalled ribosome sensor GCN1-like HEAT repeats region domain-containing protein" evidence="2">
    <location>
        <begin position="24"/>
        <end position="196"/>
    </location>
</feature>
<dbReference type="InterPro" id="IPR011989">
    <property type="entry name" value="ARM-like"/>
</dbReference>
<dbReference type="InterPro" id="IPR057546">
    <property type="entry name" value="HEAT_GCN1"/>
</dbReference>
<dbReference type="Proteomes" id="UP000077684">
    <property type="component" value="Unassembled WGS sequence"/>
</dbReference>
<keyword evidence="1" id="KW-0677">Repeat</keyword>
<dbReference type="GO" id="GO:0019887">
    <property type="term" value="F:protein kinase regulator activity"/>
    <property type="evidence" value="ECO:0007669"/>
    <property type="project" value="TreeGrafter"/>
</dbReference>
<reference evidence="4" key="1">
    <citation type="submission" date="2016-04" db="EMBL/GenBank/DDBJ databases">
        <authorList>
            <person name="Nguyen H.D."/>
            <person name="Samba Siva P."/>
            <person name="Cullis J."/>
            <person name="Levesque C.A."/>
            <person name="Hambleton S."/>
        </authorList>
    </citation>
    <scope>NUCLEOTIDE SEQUENCE</scope>
    <source>
        <strain evidence="4">DAOMC 236426</strain>
    </source>
</reference>
<feature type="non-terminal residue" evidence="4">
    <location>
        <position position="1"/>
    </location>
</feature>
<keyword evidence="2" id="KW-0732">Signal</keyword>
<dbReference type="GO" id="GO:0034198">
    <property type="term" value="P:cellular response to amino acid starvation"/>
    <property type="evidence" value="ECO:0007669"/>
    <property type="project" value="TreeGrafter"/>
</dbReference>
<evidence type="ECO:0000313" key="5">
    <source>
        <dbReference type="Proteomes" id="UP000077684"/>
    </source>
</evidence>
<protein>
    <recommendedName>
        <fullName evidence="3">Stalled ribosome sensor GCN1-like HEAT repeats region domain-containing protein</fullName>
    </recommendedName>
</protein>
<dbReference type="PANTHER" id="PTHR23346">
    <property type="entry name" value="TRANSLATIONAL ACTIVATOR GCN1-RELATED"/>
    <property type="match status" value="1"/>
</dbReference>
<accession>A0A8X7MI29</accession>
<keyword evidence="5" id="KW-1185">Reference proteome</keyword>
<comment type="caution">
    <text evidence="4">The sequence shown here is derived from an EMBL/GenBank/DDBJ whole genome shotgun (WGS) entry which is preliminary data.</text>
</comment>
<proteinExistence type="predicted"/>
<dbReference type="GO" id="GO:0006417">
    <property type="term" value="P:regulation of translation"/>
    <property type="evidence" value="ECO:0007669"/>
    <property type="project" value="TreeGrafter"/>
</dbReference>
<name>A0A8X7MI29_9BASI</name>
<sequence>MLSLRFVVMLPFILGLAATGANSAPVGPSFEEASEISRVGKEYASKIIDWDDKMADLKRLGRPNLPPSVQEAMMDTFLRAHQEGQEASALYHQLQGVLGQYAAEVRAAAAEAFDAEQEHIGPRAIDETIPTLLEALKDPTSAGAETALAALREVMRARADVVFPVLLPTLTAQPLTAFNANALAALVQVAGPALPK</sequence>
<dbReference type="EMBL" id="LWDE02003302">
    <property type="protein sequence ID" value="KAE8235776.1"/>
    <property type="molecule type" value="Genomic_DNA"/>
</dbReference>
<dbReference type="PANTHER" id="PTHR23346:SF7">
    <property type="entry name" value="STALLED RIBOSOME SENSOR GCN1"/>
    <property type="match status" value="1"/>
</dbReference>